<dbReference type="Proteomes" id="UP000694845">
    <property type="component" value="Unplaced"/>
</dbReference>
<keyword evidence="2 6" id="KW-0732">Signal</keyword>
<evidence type="ECO:0000256" key="5">
    <source>
        <dbReference type="SAM" id="Phobius"/>
    </source>
</evidence>
<evidence type="ECO:0000256" key="2">
    <source>
        <dbReference type="ARBA" id="ARBA00022729"/>
    </source>
</evidence>
<protein>
    <submittedName>
        <fullName evidence="9">Uncharacterized protein LOC110973232</fullName>
    </submittedName>
</protein>
<dbReference type="FunFam" id="3.40.50.1820:FF:000011">
    <property type="entry name" value="Carboxylic ester hydrolase"/>
    <property type="match status" value="1"/>
</dbReference>
<dbReference type="RefSeq" id="XP_022079595.1">
    <property type="nucleotide sequence ID" value="XM_022223903.1"/>
</dbReference>
<feature type="chain" id="PRO_5034496056" evidence="6">
    <location>
        <begin position="27"/>
        <end position="1202"/>
    </location>
</feature>
<feature type="signal peptide" evidence="6">
    <location>
        <begin position="1"/>
        <end position="26"/>
    </location>
</feature>
<keyword evidence="5" id="KW-0472">Membrane</keyword>
<evidence type="ECO:0000313" key="8">
    <source>
        <dbReference type="Proteomes" id="UP000694845"/>
    </source>
</evidence>
<dbReference type="PROSITE" id="PS00941">
    <property type="entry name" value="CARBOXYLESTERASE_B_2"/>
    <property type="match status" value="1"/>
</dbReference>
<dbReference type="KEGG" id="aplc:110973232"/>
<dbReference type="InterPro" id="IPR019826">
    <property type="entry name" value="Carboxylesterase_B_AS"/>
</dbReference>
<evidence type="ECO:0000256" key="1">
    <source>
        <dbReference type="ARBA" id="ARBA00005964"/>
    </source>
</evidence>
<dbReference type="OMA" id="YHESELQ"/>
<keyword evidence="5" id="KW-1133">Transmembrane helix</keyword>
<feature type="domain" description="Carboxylesterase type B" evidence="7">
    <location>
        <begin position="30"/>
        <end position="540"/>
    </location>
</feature>
<feature type="transmembrane region" description="Helical" evidence="5">
    <location>
        <begin position="1143"/>
        <end position="1168"/>
    </location>
</feature>
<keyword evidence="4" id="KW-1015">Disulfide bond</keyword>
<feature type="domain" description="Carboxylesterase type B" evidence="7">
    <location>
        <begin position="586"/>
        <end position="1082"/>
    </location>
</feature>
<reference evidence="9" key="1">
    <citation type="submission" date="2025-08" db="UniProtKB">
        <authorList>
            <consortium name="RefSeq"/>
        </authorList>
    </citation>
    <scope>IDENTIFICATION</scope>
</reference>
<dbReference type="GO" id="GO:0016787">
    <property type="term" value="F:hydrolase activity"/>
    <property type="evidence" value="ECO:0007669"/>
    <property type="project" value="UniProtKB-KW"/>
</dbReference>
<dbReference type="PROSITE" id="PS00122">
    <property type="entry name" value="CARBOXYLESTERASE_B_1"/>
    <property type="match status" value="1"/>
</dbReference>
<dbReference type="SUPFAM" id="SSF53474">
    <property type="entry name" value="alpha/beta-Hydrolases"/>
    <property type="match status" value="2"/>
</dbReference>
<keyword evidence="3" id="KW-0378">Hydrolase</keyword>
<evidence type="ECO:0000259" key="7">
    <source>
        <dbReference type="Pfam" id="PF00135"/>
    </source>
</evidence>
<accession>A0A8B7XI37</accession>
<dbReference type="PANTHER" id="PTHR43903">
    <property type="entry name" value="NEUROLIGIN"/>
    <property type="match status" value="1"/>
</dbReference>
<evidence type="ECO:0000256" key="3">
    <source>
        <dbReference type="ARBA" id="ARBA00022801"/>
    </source>
</evidence>
<dbReference type="InterPro" id="IPR051093">
    <property type="entry name" value="Neuroligin/BSAL"/>
</dbReference>
<keyword evidence="5" id="KW-0812">Transmembrane</keyword>
<evidence type="ECO:0000256" key="4">
    <source>
        <dbReference type="ARBA" id="ARBA00023157"/>
    </source>
</evidence>
<sequence>MASKHALGVILPTLLVFTASLHAGWAQTVITNTTLGPVMGIKVPYLPWTEQLVTRYTGIPYAEPPIGQLRFAKPVPKTPWDDVFNATVFGPSCPQPASNSTLTSFLPNDEIDEDCLLLNVYVPHDAVALSGPLSVMVFIHGGGLVFGQGMYYDGTLLALQGQVIMVNFNYRLGIFGFFSTGDDSAPGNYGLWDQRLALQWVKDNIANFGGDPDQITIFGESAGGWSVTLQMISPLNSNNLFQRVIAESGVVFPNLMIPADVARLQAFGLASALKCNPTTDSSSRSIIQCLRNVSMETLLIYTFAASTSPIIDGDFFPTDITSLLTHPRIGQYDLIMGFNDQDGSVLIGSVDTDGYTAEEFRAATGYFMQLCQCKTSHEITNAVFAYYFGADKLDDPMQNVVRYLDVTGDVYFDVASINFLTRHAQAAANTSTYFYHFTYETGRELFLPPEWLDVISGAPHALEIFYVFGFITAVYPNDTEAALLSNRTIEYWTQFARYGNPNGASLPEWPKFETENKTYILLDADIKTGHGFKSDRVAFWNDYIPTITDPTYEKTCTYELPIRSGTVQKPGTKTVQIESKDGEVLGSVIGTLEIADKAMGGREVAEFLGIPYAKPPLGDLRFKPPEDTGPWGDQPLGIPEKLPPACPQDVTLDPWMVRLGFNQTSEDCLTLNIYTPIQDSGNPALPVLVFIHSGDGISGTSSVYDATLLASQVEAVVVVINYRLGALGFLSTEDKVAPGNYGLRDIVAALKWVNKYIGSFGGDPEQVTLQGHGSGAVLTHFLVLSEKAKGLFNKVILMSATAISPSVNNPVLPVASEAAQALAIKLECPTTSTELIECLREKPVADIISSVVNPSFGLEFPPVVDGDLITDKPLELLKAGRINDVDVIVGLAKDQDAAQAFMMTSLDCPSVEEVEQYIEKVSKHSFNNPDEAAFTLNTEYIGKGGLGDDCETRGSFRQFMNDYLSYWSTLEAARLHANAGHSVYFYSFDLKPLAHYKGPLPPQAGPAFADDLQFLFGDPYSPLVDKLQLSYRLEDKQSTLELMEFLKKFLHTGVPGTSASGVEWPSFDSDNLKYMSLTDCPQAFSGVDNDWPHLLRFWASYLPSITAPVPPPPEVTPCPPDQEPCTVGESIGLKLTPEEASTIIQALIGTTVGALVLSVFFLGGCVAYKTRANQAEKQNARKKANKDLIYTESKEDENTFEF</sequence>
<organism evidence="8 9">
    <name type="scientific">Acanthaster planci</name>
    <name type="common">Crown-of-thorns starfish</name>
    <dbReference type="NCBI Taxonomy" id="133434"/>
    <lineage>
        <taxon>Eukaryota</taxon>
        <taxon>Metazoa</taxon>
        <taxon>Echinodermata</taxon>
        <taxon>Eleutherozoa</taxon>
        <taxon>Asterozoa</taxon>
        <taxon>Asteroidea</taxon>
        <taxon>Valvatacea</taxon>
        <taxon>Valvatida</taxon>
        <taxon>Acanthasteridae</taxon>
        <taxon>Acanthaster</taxon>
    </lineage>
</organism>
<dbReference type="OrthoDB" id="3200163at2759"/>
<gene>
    <name evidence="9" type="primary">LOC110973232</name>
</gene>
<dbReference type="GeneID" id="110973232"/>
<proteinExistence type="inferred from homology"/>
<dbReference type="InterPro" id="IPR019819">
    <property type="entry name" value="Carboxylesterase_B_CS"/>
</dbReference>
<name>A0A8B7XI37_ACAPL</name>
<dbReference type="InterPro" id="IPR029058">
    <property type="entry name" value="AB_hydrolase_fold"/>
</dbReference>
<dbReference type="AlphaFoldDB" id="A0A8B7XI37"/>
<dbReference type="Pfam" id="PF00135">
    <property type="entry name" value="COesterase"/>
    <property type="match status" value="2"/>
</dbReference>
<evidence type="ECO:0000313" key="9">
    <source>
        <dbReference type="RefSeq" id="XP_022079595.1"/>
    </source>
</evidence>
<dbReference type="Gene3D" id="3.40.50.1820">
    <property type="entry name" value="alpha/beta hydrolase"/>
    <property type="match status" value="2"/>
</dbReference>
<dbReference type="InterPro" id="IPR002018">
    <property type="entry name" value="CarbesteraseB"/>
</dbReference>
<comment type="similarity">
    <text evidence="1">Belongs to the type-B carboxylesterase/lipase family.</text>
</comment>
<evidence type="ECO:0000256" key="6">
    <source>
        <dbReference type="SAM" id="SignalP"/>
    </source>
</evidence>
<keyword evidence="8" id="KW-1185">Reference proteome</keyword>
<dbReference type="FunFam" id="3.40.50.1820:FF:000127">
    <property type="entry name" value="Thyroglobulin"/>
    <property type="match status" value="1"/>
</dbReference>